<reference evidence="2 3" key="1">
    <citation type="journal article" date="2016" name="Nat. Commun.">
        <title>Thousands of microbial genomes shed light on interconnected biogeochemical processes in an aquifer system.</title>
        <authorList>
            <person name="Anantharaman K."/>
            <person name="Brown C.T."/>
            <person name="Hug L.A."/>
            <person name="Sharon I."/>
            <person name="Castelle C.J."/>
            <person name="Probst A.J."/>
            <person name="Thomas B.C."/>
            <person name="Singh A."/>
            <person name="Wilkins M.J."/>
            <person name="Karaoz U."/>
            <person name="Brodie E.L."/>
            <person name="Williams K.H."/>
            <person name="Hubbard S.S."/>
            <person name="Banfield J.F."/>
        </authorList>
    </citation>
    <scope>NUCLEOTIDE SEQUENCE [LARGE SCALE GENOMIC DNA]</scope>
</reference>
<gene>
    <name evidence="2" type="ORF">A3J30_01255</name>
</gene>
<comment type="caution">
    <text evidence="2">The sequence shown here is derived from an EMBL/GenBank/DDBJ whole genome shotgun (WGS) entry which is preliminary data.</text>
</comment>
<dbReference type="EMBL" id="MHUL01000046">
    <property type="protein sequence ID" value="OHA75966.1"/>
    <property type="molecule type" value="Genomic_DNA"/>
</dbReference>
<evidence type="ECO:0000313" key="2">
    <source>
        <dbReference type="EMBL" id="OHA75966.1"/>
    </source>
</evidence>
<evidence type="ECO:0000313" key="3">
    <source>
        <dbReference type="Proteomes" id="UP000178222"/>
    </source>
</evidence>
<protein>
    <submittedName>
        <fullName evidence="2">Transaldolase</fullName>
    </submittedName>
</protein>
<dbReference type="AlphaFoldDB" id="A0A1G2RSZ4"/>
<dbReference type="GO" id="GO:0005975">
    <property type="term" value="P:carbohydrate metabolic process"/>
    <property type="evidence" value="ECO:0007669"/>
    <property type="project" value="InterPro"/>
</dbReference>
<dbReference type="PANTHER" id="PTHR10683:SF40">
    <property type="entry name" value="FRUCTOSE-6-PHOSPHATE ALDOLASE 1-RELATED"/>
    <property type="match status" value="1"/>
</dbReference>
<dbReference type="InterPro" id="IPR013785">
    <property type="entry name" value="Aldolase_TIM"/>
</dbReference>
<proteinExistence type="predicted"/>
<evidence type="ECO:0000256" key="1">
    <source>
        <dbReference type="ARBA" id="ARBA00023270"/>
    </source>
</evidence>
<dbReference type="Proteomes" id="UP000178222">
    <property type="component" value="Unassembled WGS sequence"/>
</dbReference>
<dbReference type="PANTHER" id="PTHR10683">
    <property type="entry name" value="TRANSALDOLASE"/>
    <property type="match status" value="1"/>
</dbReference>
<dbReference type="InterPro" id="IPR001585">
    <property type="entry name" value="TAL/FSA"/>
</dbReference>
<dbReference type="SUPFAM" id="SSF51569">
    <property type="entry name" value="Aldolase"/>
    <property type="match status" value="1"/>
</dbReference>
<dbReference type="Gene3D" id="3.20.20.70">
    <property type="entry name" value="Aldolase class I"/>
    <property type="match status" value="1"/>
</dbReference>
<name>A0A1G2RSZ4_9BACT</name>
<organism evidence="2 3">
    <name type="scientific">Candidatus Wildermuthbacteria bacterium RIFCSPLOWO2_02_FULL_47_9c</name>
    <dbReference type="NCBI Taxonomy" id="1802466"/>
    <lineage>
        <taxon>Bacteria</taxon>
        <taxon>Candidatus Wildermuthiibacteriota</taxon>
    </lineage>
</organism>
<keyword evidence="1" id="KW-0704">Schiff base</keyword>
<sequence>MRPENLWTDIFLDSGNPRETKDIKDLLGFLDGQTTNPTLVARNPHVEAALQEGKKFQKKELLHLYKGILESISFCIPKRSVSVEVYVDRSTTVKEMVTQGREMASWIPNAHIKFPITREGLRATRELLKEGIRVNMTLCFSQEQAAAVYSATQGAQRGDVFLSPFVGRLDDRKENGMDLIKNILRMYKKGDGHVKVLTASIRNTQHLLYAIFLGSDILTAPFAILKEWKNEGLLIPEKDFTYDTGGLREIPYREIDITQSWERHDIAHELTDQGLDRFSADWNTLML</sequence>
<accession>A0A1G2RSZ4</accession>
<dbReference type="Pfam" id="PF00923">
    <property type="entry name" value="TAL_FSA"/>
    <property type="match status" value="1"/>
</dbReference>